<organism evidence="5 6">
    <name type="scientific">Xenorhabdus bovienii</name>
    <name type="common">Xenorhabdus nematophila subsp. bovienii</name>
    <dbReference type="NCBI Taxonomy" id="40576"/>
    <lineage>
        <taxon>Bacteria</taxon>
        <taxon>Pseudomonadati</taxon>
        <taxon>Pseudomonadota</taxon>
        <taxon>Gammaproteobacteria</taxon>
        <taxon>Enterobacterales</taxon>
        <taxon>Morganellaceae</taxon>
        <taxon>Xenorhabdus</taxon>
    </lineage>
</organism>
<keyword evidence="1" id="KW-0285">Flavoprotein</keyword>
<dbReference type="GO" id="GO:0050660">
    <property type="term" value="F:flavin adenine dinucleotide binding"/>
    <property type="evidence" value="ECO:0007669"/>
    <property type="project" value="InterPro"/>
</dbReference>
<reference evidence="5" key="1">
    <citation type="submission" date="2021-08" db="EMBL/GenBank/DDBJ databases">
        <authorList>
            <person name="Papudeshi B."/>
            <person name="Bashey-Visser F."/>
        </authorList>
    </citation>
    <scope>NUCLEOTIDE SEQUENCE</scope>
    <source>
        <strain evidence="5">MC_266_E_2016</strain>
    </source>
</reference>
<evidence type="ECO:0000313" key="6">
    <source>
        <dbReference type="Proteomes" id="UP001222434"/>
    </source>
</evidence>
<sequence length="535" mass="60138">MSEQSSLPQFDAIVIGAGLSGLFAAHKIHNELGLKVLGLEKGKNVGGTWYWNRYPGVQADTDGFAYRYSFDREVSPNWDIYARYQTGEQMQDYLENVASRNNIFQLFRFETGVSEAIYDETKNIWQVKTTDGDIVTSRYLVSAVGVLSEPVLPKIKDLDKFKGQIVHTARWPDNLKMDGLRIGVLGTGSTGAQLIVAANQVASHLTVFQRSAQYIVPAGQRRLTKNEVENYFSNFEEVWKEWRKTRLACGFDEPNIGAVDVSLEEQEAVFERAWNEGGGFGFMFGTFNDLAVNLDSNRAACEFIAKKLKDIVKDPDTARRLTPTEYYAKRPVSVDGYYEVYNQPNVKLVSLLDTQIVQATEKGLLTADGVEHEIDILIFATGFEAVEGAYRNFKVVGRNKDTLLDTWGENPAAYLGVFTPGFPNFFTLLGPQGIFSNLAAGIEAQVTFIGDIISWSEIHQKTVIEVTPQTLSEWSKHCEQLANYTVFSQVKSWIFGTNRHGTPPRVLFYFGGLKEYIAVFDHERSNNFSGFNNKH</sequence>
<reference evidence="5" key="2">
    <citation type="journal article" date="2022" name="J. Evol. Biol.">
        <title>Pre- and post-association barriers to host switching in sympatric mutualists.</title>
        <authorList>
            <person name="Dinges Z.M."/>
            <person name="Phillips R.K."/>
            <person name="Lively C.M."/>
            <person name="Bashey F."/>
        </authorList>
    </citation>
    <scope>NUCLEOTIDE SEQUENCE</scope>
    <source>
        <strain evidence="5">MC_266_E_2016</strain>
    </source>
</reference>
<dbReference type="AlphaFoldDB" id="A0AAJ1JAP4"/>
<comment type="caution">
    <text evidence="5">The sequence shown here is derived from an EMBL/GenBank/DDBJ whole genome shotgun (WGS) entry which is preliminary data.</text>
</comment>
<keyword evidence="2" id="KW-0274">FAD</keyword>
<dbReference type="RefSeq" id="WP_274713637.1">
    <property type="nucleotide sequence ID" value="NZ_JAILSO010000106.1"/>
</dbReference>
<evidence type="ECO:0000256" key="2">
    <source>
        <dbReference type="ARBA" id="ARBA00022827"/>
    </source>
</evidence>
<accession>A0AAJ1JAP4</accession>
<keyword evidence="3" id="KW-0521">NADP</keyword>
<evidence type="ECO:0000313" key="5">
    <source>
        <dbReference type="EMBL" id="MDE1480210.1"/>
    </source>
</evidence>
<gene>
    <name evidence="5" type="ORF">KKJ01_18800</name>
</gene>
<dbReference type="PANTHER" id="PTHR43098">
    <property type="entry name" value="L-ORNITHINE N(5)-MONOOXYGENASE-RELATED"/>
    <property type="match status" value="1"/>
</dbReference>
<name>A0AAJ1JAP4_XENBV</name>
<evidence type="ECO:0000256" key="1">
    <source>
        <dbReference type="ARBA" id="ARBA00022630"/>
    </source>
</evidence>
<dbReference type="SUPFAM" id="SSF51905">
    <property type="entry name" value="FAD/NAD(P)-binding domain"/>
    <property type="match status" value="2"/>
</dbReference>
<dbReference type="GO" id="GO:0050661">
    <property type="term" value="F:NADP binding"/>
    <property type="evidence" value="ECO:0007669"/>
    <property type="project" value="InterPro"/>
</dbReference>
<dbReference type="Pfam" id="PF00743">
    <property type="entry name" value="FMO-like"/>
    <property type="match status" value="1"/>
</dbReference>
<dbReference type="EMBL" id="JAILSO010000106">
    <property type="protein sequence ID" value="MDE1480210.1"/>
    <property type="molecule type" value="Genomic_DNA"/>
</dbReference>
<dbReference type="GO" id="GO:0004499">
    <property type="term" value="F:N,N-dimethylaniline monooxygenase activity"/>
    <property type="evidence" value="ECO:0007669"/>
    <property type="project" value="InterPro"/>
</dbReference>
<protein>
    <submittedName>
        <fullName evidence="5">NAD(P)/FAD-dependent oxidoreductase</fullName>
    </submittedName>
</protein>
<evidence type="ECO:0000256" key="3">
    <source>
        <dbReference type="ARBA" id="ARBA00022857"/>
    </source>
</evidence>
<proteinExistence type="predicted"/>
<dbReference type="Gene3D" id="3.50.50.60">
    <property type="entry name" value="FAD/NAD(P)-binding domain"/>
    <property type="match status" value="2"/>
</dbReference>
<dbReference type="InterPro" id="IPR020946">
    <property type="entry name" value="Flavin_mOase-like"/>
</dbReference>
<dbReference type="InterPro" id="IPR036188">
    <property type="entry name" value="FAD/NAD-bd_sf"/>
</dbReference>
<dbReference type="InterPro" id="IPR050775">
    <property type="entry name" value="FAD-binding_Monooxygenases"/>
</dbReference>
<dbReference type="Proteomes" id="UP001222434">
    <property type="component" value="Unassembled WGS sequence"/>
</dbReference>
<dbReference type="PANTHER" id="PTHR43098:SF5">
    <property type="entry name" value="DUAL-FUNCTIONAL MONOOXYGENASE_METHYLTRANSFERASE PSOF"/>
    <property type="match status" value="1"/>
</dbReference>
<evidence type="ECO:0000256" key="4">
    <source>
        <dbReference type="ARBA" id="ARBA00023002"/>
    </source>
</evidence>
<keyword evidence="4" id="KW-0560">Oxidoreductase</keyword>